<feature type="domain" description="Reverse transcriptase zinc-binding" evidence="1">
    <location>
        <begin position="5"/>
        <end position="89"/>
    </location>
</feature>
<evidence type="ECO:0000313" key="2">
    <source>
        <dbReference type="Proteomes" id="UP000813463"/>
    </source>
</evidence>
<reference evidence="3" key="2">
    <citation type="submission" date="2025-08" db="UniProtKB">
        <authorList>
            <consortium name="RefSeq"/>
        </authorList>
    </citation>
    <scope>IDENTIFICATION</scope>
    <source>
        <tissue evidence="3">Leaf</tissue>
    </source>
</reference>
<evidence type="ECO:0000313" key="3">
    <source>
        <dbReference type="RefSeq" id="XP_021837639.2"/>
    </source>
</evidence>
<organism evidence="2 3">
    <name type="scientific">Spinacia oleracea</name>
    <name type="common">Spinach</name>
    <dbReference type="NCBI Taxonomy" id="3562"/>
    <lineage>
        <taxon>Eukaryota</taxon>
        <taxon>Viridiplantae</taxon>
        <taxon>Streptophyta</taxon>
        <taxon>Embryophyta</taxon>
        <taxon>Tracheophyta</taxon>
        <taxon>Spermatophyta</taxon>
        <taxon>Magnoliopsida</taxon>
        <taxon>eudicotyledons</taxon>
        <taxon>Gunneridae</taxon>
        <taxon>Pentapetalae</taxon>
        <taxon>Caryophyllales</taxon>
        <taxon>Chenopodiaceae</taxon>
        <taxon>Chenopodioideae</taxon>
        <taxon>Anserineae</taxon>
        <taxon>Spinacia</taxon>
    </lineage>
</organism>
<dbReference type="RefSeq" id="XP_021837639.2">
    <property type="nucleotide sequence ID" value="XM_021981947.2"/>
</dbReference>
<protein>
    <recommendedName>
        <fullName evidence="1">Reverse transcriptase zinc-binding domain-containing protein</fullName>
    </recommendedName>
</protein>
<dbReference type="PANTHER" id="PTHR33116">
    <property type="entry name" value="REVERSE TRANSCRIPTASE ZINC-BINDING DOMAIN-CONTAINING PROTEIN-RELATED-RELATED"/>
    <property type="match status" value="1"/>
</dbReference>
<proteinExistence type="predicted"/>
<dbReference type="AlphaFoldDB" id="A0A9R0JK70"/>
<dbReference type="PANTHER" id="PTHR33116:SF84">
    <property type="entry name" value="RNA-DIRECTED DNA POLYMERASE"/>
    <property type="match status" value="1"/>
</dbReference>
<keyword evidence="2" id="KW-1185">Reference proteome</keyword>
<evidence type="ECO:0000259" key="1">
    <source>
        <dbReference type="Pfam" id="PF13966"/>
    </source>
</evidence>
<dbReference type="GeneID" id="110777343"/>
<sequence>MNGRFSIKSMYQKLLGSHEKVNWRRLICNNKATPKSLIITWLTLWGRLPTLDRLFTWKVVSTNVCPLCANCPESVQHLFFECSYSADIWQKVLVALQFSRTPSTFDLELRWMISVAKRTSARCKLLMMFFAECIYSIWLQRNAKVFTQTCLSPADVLKEIKFRVACKATDDQKQLLLF</sequence>
<dbReference type="Proteomes" id="UP000813463">
    <property type="component" value="Chromosome 5"/>
</dbReference>
<name>A0A9R0JK70_SPIOL</name>
<dbReference type="KEGG" id="soe:110777343"/>
<gene>
    <name evidence="3" type="primary">LOC110777343</name>
</gene>
<dbReference type="Pfam" id="PF13966">
    <property type="entry name" value="zf-RVT"/>
    <property type="match status" value="1"/>
</dbReference>
<reference evidence="2" key="1">
    <citation type="journal article" date="2021" name="Nat. Commun.">
        <title>Genomic analyses provide insights into spinach domestication and the genetic basis of agronomic traits.</title>
        <authorList>
            <person name="Cai X."/>
            <person name="Sun X."/>
            <person name="Xu C."/>
            <person name="Sun H."/>
            <person name="Wang X."/>
            <person name="Ge C."/>
            <person name="Zhang Z."/>
            <person name="Wang Q."/>
            <person name="Fei Z."/>
            <person name="Jiao C."/>
            <person name="Wang Q."/>
        </authorList>
    </citation>
    <scope>NUCLEOTIDE SEQUENCE [LARGE SCALE GENOMIC DNA]</scope>
    <source>
        <strain evidence="2">cv. Varoflay</strain>
    </source>
</reference>
<dbReference type="InterPro" id="IPR026960">
    <property type="entry name" value="RVT-Znf"/>
</dbReference>
<accession>A0A9R0JK70</accession>